<evidence type="ECO:0000313" key="2">
    <source>
        <dbReference type="Proteomes" id="UP000541444"/>
    </source>
</evidence>
<comment type="caution">
    <text evidence="1">The sequence shown here is derived from an EMBL/GenBank/DDBJ whole genome shotgun (WGS) entry which is preliminary data.</text>
</comment>
<dbReference type="Proteomes" id="UP000541444">
    <property type="component" value="Unassembled WGS sequence"/>
</dbReference>
<accession>A0A7J7NT77</accession>
<organism evidence="1 2">
    <name type="scientific">Kingdonia uniflora</name>
    <dbReference type="NCBI Taxonomy" id="39325"/>
    <lineage>
        <taxon>Eukaryota</taxon>
        <taxon>Viridiplantae</taxon>
        <taxon>Streptophyta</taxon>
        <taxon>Embryophyta</taxon>
        <taxon>Tracheophyta</taxon>
        <taxon>Spermatophyta</taxon>
        <taxon>Magnoliopsida</taxon>
        <taxon>Ranunculales</taxon>
        <taxon>Circaeasteraceae</taxon>
        <taxon>Kingdonia</taxon>
    </lineage>
</organism>
<reference evidence="1 2" key="1">
    <citation type="journal article" date="2020" name="IScience">
        <title>Genome Sequencing of the Endangered Kingdonia uniflora (Circaeasteraceae, Ranunculales) Reveals Potential Mechanisms of Evolutionary Specialization.</title>
        <authorList>
            <person name="Sun Y."/>
            <person name="Deng T."/>
            <person name="Zhang A."/>
            <person name="Moore M.J."/>
            <person name="Landis J.B."/>
            <person name="Lin N."/>
            <person name="Zhang H."/>
            <person name="Zhang X."/>
            <person name="Huang J."/>
            <person name="Zhang X."/>
            <person name="Sun H."/>
            <person name="Wang H."/>
        </authorList>
    </citation>
    <scope>NUCLEOTIDE SEQUENCE [LARGE SCALE GENOMIC DNA]</scope>
    <source>
        <strain evidence="1">TB1705</strain>
        <tissue evidence="1">Leaf</tissue>
    </source>
</reference>
<feature type="non-terminal residue" evidence="1">
    <location>
        <position position="1"/>
    </location>
</feature>
<proteinExistence type="predicted"/>
<name>A0A7J7NT77_9MAGN</name>
<keyword evidence="2" id="KW-1185">Reference proteome</keyword>
<protein>
    <submittedName>
        <fullName evidence="1">Uncharacterized protein</fullName>
    </submittedName>
</protein>
<evidence type="ECO:0000313" key="1">
    <source>
        <dbReference type="EMBL" id="KAF6170250.1"/>
    </source>
</evidence>
<sequence length="209" mass="23950">VATKLEVFPGSEFCVAYEEAVKYGRKRRLAYGPSPFSHLLMMWASCIMYQDRRSWMGGSDVTWKLMKSLGMFFLPLYMAKMIKPLLLQMNIHKGFYLRQGISSPISDLTERLLLEESDPPPVPQESLYEAPLFDEVDIQALAHAVELTIQDAVESLEFSKGNLFQSFQVYFQLFVDVLLLPLVKSTFLLCMGLPQGLKLFIHRRLGPIF</sequence>
<dbReference type="EMBL" id="JACGCM010000597">
    <property type="protein sequence ID" value="KAF6170250.1"/>
    <property type="molecule type" value="Genomic_DNA"/>
</dbReference>
<gene>
    <name evidence="1" type="ORF">GIB67_035355</name>
</gene>
<dbReference type="AlphaFoldDB" id="A0A7J7NT77"/>
<dbReference type="OrthoDB" id="1979607at2759"/>